<proteinExistence type="predicted"/>
<protein>
    <submittedName>
        <fullName evidence="1">Uncharacterized protein</fullName>
    </submittedName>
</protein>
<name>A0A9D2MR57_9FIRM</name>
<reference evidence="1" key="2">
    <citation type="submission" date="2021-04" db="EMBL/GenBank/DDBJ databases">
        <authorList>
            <person name="Gilroy R."/>
        </authorList>
    </citation>
    <scope>NUCLEOTIDE SEQUENCE</scope>
    <source>
        <strain evidence="1">USAMLcec3-2134</strain>
    </source>
</reference>
<sequence length="128" mass="15595">MNHRPNVLPFYMSYPLPLFCEEEDAAMRDLEYLQEMYPREARRFQQKLARLLDPLDYAGSVIYDEYPDRLAVYKMADDMTAVICREEKEEGREIEQERLPEMRQLIHVLLCQEIYRRRRRSRDGILKF</sequence>
<dbReference type="EMBL" id="DWXE01000017">
    <property type="protein sequence ID" value="HJB90866.1"/>
    <property type="molecule type" value="Genomic_DNA"/>
</dbReference>
<organism evidence="1 2">
    <name type="scientific">Candidatus Eisenbergiella merdigallinarum</name>
    <dbReference type="NCBI Taxonomy" id="2838552"/>
    <lineage>
        <taxon>Bacteria</taxon>
        <taxon>Bacillati</taxon>
        <taxon>Bacillota</taxon>
        <taxon>Clostridia</taxon>
        <taxon>Lachnospirales</taxon>
        <taxon>Lachnospiraceae</taxon>
        <taxon>Eisenbergiella</taxon>
    </lineage>
</organism>
<dbReference type="Proteomes" id="UP000886883">
    <property type="component" value="Unassembled WGS sequence"/>
</dbReference>
<dbReference type="AlphaFoldDB" id="A0A9D2MR57"/>
<gene>
    <name evidence="1" type="ORF">H9763_05285</name>
</gene>
<evidence type="ECO:0000313" key="1">
    <source>
        <dbReference type="EMBL" id="HJB90866.1"/>
    </source>
</evidence>
<evidence type="ECO:0000313" key="2">
    <source>
        <dbReference type="Proteomes" id="UP000886883"/>
    </source>
</evidence>
<accession>A0A9D2MR57</accession>
<comment type="caution">
    <text evidence="1">The sequence shown here is derived from an EMBL/GenBank/DDBJ whole genome shotgun (WGS) entry which is preliminary data.</text>
</comment>
<reference evidence="1" key="1">
    <citation type="journal article" date="2021" name="PeerJ">
        <title>Extensive microbial diversity within the chicken gut microbiome revealed by metagenomics and culture.</title>
        <authorList>
            <person name="Gilroy R."/>
            <person name="Ravi A."/>
            <person name="Getino M."/>
            <person name="Pursley I."/>
            <person name="Horton D.L."/>
            <person name="Alikhan N.F."/>
            <person name="Baker D."/>
            <person name="Gharbi K."/>
            <person name="Hall N."/>
            <person name="Watson M."/>
            <person name="Adriaenssens E.M."/>
            <person name="Foster-Nyarko E."/>
            <person name="Jarju S."/>
            <person name="Secka A."/>
            <person name="Antonio M."/>
            <person name="Oren A."/>
            <person name="Chaudhuri R.R."/>
            <person name="La Ragione R."/>
            <person name="Hildebrand F."/>
            <person name="Pallen M.J."/>
        </authorList>
    </citation>
    <scope>NUCLEOTIDE SEQUENCE</scope>
    <source>
        <strain evidence="1">USAMLcec3-2134</strain>
    </source>
</reference>